<dbReference type="AlphaFoldDB" id="A0A0F9FWU3"/>
<proteinExistence type="predicted"/>
<dbReference type="InterPro" id="IPR001387">
    <property type="entry name" value="Cro/C1-type_HTH"/>
</dbReference>
<evidence type="ECO:0000313" key="3">
    <source>
        <dbReference type="EMBL" id="KKL55642.1"/>
    </source>
</evidence>
<gene>
    <name evidence="3" type="ORF">LCGC14_2253340</name>
</gene>
<dbReference type="PROSITE" id="PS50943">
    <property type="entry name" value="HTH_CROC1"/>
    <property type="match status" value="1"/>
</dbReference>
<feature type="domain" description="HTH cro/C1-type" evidence="2">
    <location>
        <begin position="32"/>
        <end position="86"/>
    </location>
</feature>
<dbReference type="Pfam" id="PF01381">
    <property type="entry name" value="HTH_3"/>
    <property type="match status" value="1"/>
</dbReference>
<dbReference type="EMBL" id="LAZR01030766">
    <property type="protein sequence ID" value="KKL55642.1"/>
    <property type="molecule type" value="Genomic_DNA"/>
</dbReference>
<dbReference type="CDD" id="cd00093">
    <property type="entry name" value="HTH_XRE"/>
    <property type="match status" value="1"/>
</dbReference>
<organism evidence="3">
    <name type="scientific">marine sediment metagenome</name>
    <dbReference type="NCBI Taxonomy" id="412755"/>
    <lineage>
        <taxon>unclassified sequences</taxon>
        <taxon>metagenomes</taxon>
        <taxon>ecological metagenomes</taxon>
    </lineage>
</organism>
<dbReference type="GO" id="GO:0005829">
    <property type="term" value="C:cytosol"/>
    <property type="evidence" value="ECO:0007669"/>
    <property type="project" value="TreeGrafter"/>
</dbReference>
<dbReference type="InterPro" id="IPR010982">
    <property type="entry name" value="Lambda_DNA-bd_dom_sf"/>
</dbReference>
<dbReference type="PANTHER" id="PTHR46797:SF1">
    <property type="entry name" value="METHYLPHOSPHONATE SYNTHASE"/>
    <property type="match status" value="1"/>
</dbReference>
<dbReference type="SUPFAM" id="SSF47413">
    <property type="entry name" value="lambda repressor-like DNA-binding domains"/>
    <property type="match status" value="1"/>
</dbReference>
<dbReference type="PANTHER" id="PTHR46797">
    <property type="entry name" value="HTH-TYPE TRANSCRIPTIONAL REGULATOR"/>
    <property type="match status" value="1"/>
</dbReference>
<evidence type="ECO:0000256" key="1">
    <source>
        <dbReference type="ARBA" id="ARBA00023125"/>
    </source>
</evidence>
<name>A0A0F9FWU3_9ZZZZ</name>
<protein>
    <recommendedName>
        <fullName evidence="2">HTH cro/C1-type domain-containing protein</fullName>
    </recommendedName>
</protein>
<sequence>MSSETFRDNDKASFTLRLMAVRKKRVVEPNRFRQAREGKGLSQQELADKLGLSKAAISGWERDQNDITMKNLRKVCRALGTTIAWMVNEEGPPPLTAGEHKLVEISRALDEEERRNLFQWVDVFIEQMRARAAGLPKDISEKAGSGALEGDGRRL</sequence>
<dbReference type="Gene3D" id="1.10.260.40">
    <property type="entry name" value="lambda repressor-like DNA-binding domains"/>
    <property type="match status" value="1"/>
</dbReference>
<dbReference type="InterPro" id="IPR050807">
    <property type="entry name" value="TransReg_Diox_bact_type"/>
</dbReference>
<keyword evidence="1" id="KW-0238">DNA-binding</keyword>
<accession>A0A0F9FWU3</accession>
<evidence type="ECO:0000259" key="2">
    <source>
        <dbReference type="PROSITE" id="PS50943"/>
    </source>
</evidence>
<dbReference type="GO" id="GO:0003700">
    <property type="term" value="F:DNA-binding transcription factor activity"/>
    <property type="evidence" value="ECO:0007669"/>
    <property type="project" value="TreeGrafter"/>
</dbReference>
<comment type="caution">
    <text evidence="3">The sequence shown here is derived from an EMBL/GenBank/DDBJ whole genome shotgun (WGS) entry which is preliminary data.</text>
</comment>
<reference evidence="3" key="1">
    <citation type="journal article" date="2015" name="Nature">
        <title>Complex archaea that bridge the gap between prokaryotes and eukaryotes.</title>
        <authorList>
            <person name="Spang A."/>
            <person name="Saw J.H."/>
            <person name="Jorgensen S.L."/>
            <person name="Zaremba-Niedzwiedzka K."/>
            <person name="Martijn J."/>
            <person name="Lind A.E."/>
            <person name="van Eijk R."/>
            <person name="Schleper C."/>
            <person name="Guy L."/>
            <person name="Ettema T.J."/>
        </authorList>
    </citation>
    <scope>NUCLEOTIDE SEQUENCE</scope>
</reference>
<dbReference type="SMART" id="SM00530">
    <property type="entry name" value="HTH_XRE"/>
    <property type="match status" value="1"/>
</dbReference>
<dbReference type="GO" id="GO:0003677">
    <property type="term" value="F:DNA binding"/>
    <property type="evidence" value="ECO:0007669"/>
    <property type="project" value="UniProtKB-KW"/>
</dbReference>